<reference evidence="2 3" key="1">
    <citation type="journal article" date="2015" name="Genome Biol. Evol.">
        <title>The genome of winter moth (Operophtera brumata) provides a genomic perspective on sexual dimorphism and phenology.</title>
        <authorList>
            <person name="Derks M.F."/>
            <person name="Smit S."/>
            <person name="Salis L."/>
            <person name="Schijlen E."/>
            <person name="Bossers A."/>
            <person name="Mateman C."/>
            <person name="Pijl A.S."/>
            <person name="de Ridder D."/>
            <person name="Groenen M.A."/>
            <person name="Visser M.E."/>
            <person name="Megens H.J."/>
        </authorList>
    </citation>
    <scope>NUCLEOTIDE SEQUENCE [LARGE SCALE GENOMIC DNA]</scope>
    <source>
        <strain evidence="2">WM2013NL</strain>
        <tissue evidence="2">Head and thorax</tissue>
    </source>
</reference>
<evidence type="ECO:0000256" key="1">
    <source>
        <dbReference type="SAM" id="MobiDB-lite"/>
    </source>
</evidence>
<keyword evidence="3" id="KW-1185">Reference proteome</keyword>
<protein>
    <submittedName>
        <fullName evidence="2">Uncharacterized protein</fullName>
    </submittedName>
</protein>
<dbReference type="EMBL" id="JTDY01003689">
    <property type="protein sequence ID" value="KOB69140.1"/>
    <property type="molecule type" value="Genomic_DNA"/>
</dbReference>
<dbReference type="AlphaFoldDB" id="A0A0L7L148"/>
<feature type="compositionally biased region" description="Polar residues" evidence="1">
    <location>
        <begin position="9"/>
        <end position="19"/>
    </location>
</feature>
<accession>A0A0L7L148</accession>
<evidence type="ECO:0000313" key="2">
    <source>
        <dbReference type="EMBL" id="KOB69140.1"/>
    </source>
</evidence>
<feature type="region of interest" description="Disordered" evidence="1">
    <location>
        <begin position="63"/>
        <end position="94"/>
    </location>
</feature>
<evidence type="ECO:0000313" key="3">
    <source>
        <dbReference type="Proteomes" id="UP000037510"/>
    </source>
</evidence>
<feature type="non-terminal residue" evidence="2">
    <location>
        <position position="229"/>
    </location>
</feature>
<comment type="caution">
    <text evidence="2">The sequence shown here is derived from an EMBL/GenBank/DDBJ whole genome shotgun (WGS) entry which is preliminary data.</text>
</comment>
<feature type="region of interest" description="Disordered" evidence="1">
    <location>
        <begin position="1"/>
        <end position="40"/>
    </location>
</feature>
<dbReference type="Proteomes" id="UP000037510">
    <property type="component" value="Unassembled WGS sequence"/>
</dbReference>
<gene>
    <name evidence="2" type="ORF">OBRU01_09869</name>
</gene>
<organism evidence="2 3">
    <name type="scientific">Operophtera brumata</name>
    <name type="common">Winter moth</name>
    <name type="synonym">Phalaena brumata</name>
    <dbReference type="NCBI Taxonomy" id="104452"/>
    <lineage>
        <taxon>Eukaryota</taxon>
        <taxon>Metazoa</taxon>
        <taxon>Ecdysozoa</taxon>
        <taxon>Arthropoda</taxon>
        <taxon>Hexapoda</taxon>
        <taxon>Insecta</taxon>
        <taxon>Pterygota</taxon>
        <taxon>Neoptera</taxon>
        <taxon>Endopterygota</taxon>
        <taxon>Lepidoptera</taxon>
        <taxon>Glossata</taxon>
        <taxon>Ditrysia</taxon>
        <taxon>Geometroidea</taxon>
        <taxon>Geometridae</taxon>
        <taxon>Larentiinae</taxon>
        <taxon>Operophtera</taxon>
    </lineage>
</organism>
<proteinExistence type="predicted"/>
<name>A0A0L7L148_OPEBR</name>
<feature type="compositionally biased region" description="Pro residues" evidence="1">
    <location>
        <begin position="30"/>
        <end position="40"/>
    </location>
</feature>
<sequence>MADPGASTGPPSQVATSAMPSEAGEATPARAPPTFPPYPPYVMNPAPPSVADTIIAGRDIRVHHKSTKKAPVRPAPRPAKPRGPKATDVKLSKRASRAHARCLRRYNTVLTDRLERISKPSRRNIICLWRENALTLPADTFHHHQINIPSSYHRLGVNQIKKDVLEVCGDKRFVWARNATVAFARGIQQRMLRLSNIILDDFCGRAHMKTPSRRCPHPRAKFMMEMADK</sequence>